<accession>B9L4L3</accession>
<feature type="transmembrane region" description="Helical" evidence="2">
    <location>
        <begin position="27"/>
        <end position="50"/>
    </location>
</feature>
<evidence type="ECO:0000313" key="4">
    <source>
        <dbReference type="Proteomes" id="UP000000447"/>
    </source>
</evidence>
<dbReference type="Proteomes" id="UP000000447">
    <property type="component" value="Plasmid unnamed"/>
</dbReference>
<feature type="compositionally biased region" description="Low complexity" evidence="1">
    <location>
        <begin position="168"/>
        <end position="183"/>
    </location>
</feature>
<proteinExistence type="predicted"/>
<evidence type="ECO:0000256" key="2">
    <source>
        <dbReference type="SAM" id="Phobius"/>
    </source>
</evidence>
<evidence type="ECO:0000313" key="3">
    <source>
        <dbReference type="EMBL" id="ACM06906.1"/>
    </source>
</evidence>
<evidence type="ECO:0000256" key="1">
    <source>
        <dbReference type="SAM" id="MobiDB-lite"/>
    </source>
</evidence>
<name>B9L4L3_THERP</name>
<dbReference type="KEGG" id="tro:trd_A0727"/>
<organism evidence="3 4">
    <name type="scientific">Thermomicrobium roseum (strain ATCC 27502 / DSM 5159 / P-2)</name>
    <dbReference type="NCBI Taxonomy" id="309801"/>
    <lineage>
        <taxon>Bacteria</taxon>
        <taxon>Pseudomonadati</taxon>
        <taxon>Thermomicrobiota</taxon>
        <taxon>Thermomicrobia</taxon>
        <taxon>Thermomicrobiales</taxon>
        <taxon>Thermomicrobiaceae</taxon>
        <taxon>Thermomicrobium</taxon>
    </lineage>
</organism>
<reference evidence="3 4" key="1">
    <citation type="journal article" date="2009" name="PLoS ONE">
        <title>Complete genome sequence of the aerobic CO-oxidizing thermophile Thermomicrobium roseum.</title>
        <authorList>
            <person name="Wu D."/>
            <person name="Raymond J."/>
            <person name="Wu M."/>
            <person name="Chatterji S."/>
            <person name="Ren Q."/>
            <person name="Graham J.E."/>
            <person name="Bryant D.A."/>
            <person name="Robb F."/>
            <person name="Colman A."/>
            <person name="Tallon L.J."/>
            <person name="Badger J.H."/>
            <person name="Madupu R."/>
            <person name="Ward N.L."/>
            <person name="Eisen J.A."/>
        </authorList>
    </citation>
    <scope>NUCLEOTIDE SEQUENCE [LARGE SCALE GENOMIC DNA]</scope>
    <source>
        <strain evidence="4">ATCC 27502 / DSM 5159 / P-2</strain>
        <plasmid evidence="3">unnamed</plasmid>
    </source>
</reference>
<feature type="region of interest" description="Disordered" evidence="1">
    <location>
        <begin position="164"/>
        <end position="203"/>
    </location>
</feature>
<feature type="compositionally biased region" description="Pro residues" evidence="1">
    <location>
        <begin position="184"/>
        <end position="200"/>
    </location>
</feature>
<keyword evidence="2" id="KW-0472">Membrane</keyword>
<dbReference type="eggNOG" id="COG2373">
    <property type="taxonomic scope" value="Bacteria"/>
</dbReference>
<geneLocation type="plasmid" evidence="4">
    <name>Tros</name>
</geneLocation>
<dbReference type="EMBL" id="CP001276">
    <property type="protein sequence ID" value="ACM06906.1"/>
    <property type="molecule type" value="Genomic_DNA"/>
</dbReference>
<keyword evidence="2" id="KW-0812">Transmembrane</keyword>
<keyword evidence="4" id="KW-1185">Reference proteome</keyword>
<protein>
    <submittedName>
        <fullName evidence="3">Uncharacterized protein</fullName>
    </submittedName>
</protein>
<dbReference type="AlphaFoldDB" id="B9L4L3"/>
<gene>
    <name evidence="3" type="ordered locus">trd_A0727</name>
</gene>
<dbReference type="HOGENOM" id="CLU_650414_0_0_0"/>
<sequence length="422" mass="47243">MSSVAVGVVRVVKSLPMLLWRAASRPISGGAAAVLIVLAFVLGSTLPVLATRWVGEGHRMPAPPPQWAIDPARPKEGCIYFPETQHNLCGGFRQYWEQYGGLLMFGYPLTEEYSAPELGENGVVTQWFERARFEWHPGKIPARNDVLQGHLGREIMAILTENRREGHPPSGWSPPSSGATATPWPTPTPVPTPTPTPTPTAAPITTLPMPTPTVTPALPPIVELPTPTPTATAGLPSMPQQADPVTTHPDIARAWADIAQELQISPSFWSTYYRNTPPEVMAEIQLYCRYYPVCIDMVNYQWWLGYVNLHLPMPRDFNPTVLPPRFLYAGYGTCPGPWRYSALWYIVRTTNTRCTFAWTWSPGLLSPSLPTGDPNDLSYWYDWFPSLTMSEVQPVVRQYQGNPYLIAKELYRLRWMKARPSS</sequence>
<keyword evidence="2" id="KW-1133">Transmembrane helix</keyword>
<keyword evidence="3" id="KW-0614">Plasmid</keyword>